<dbReference type="Proteomes" id="UP000292985">
    <property type="component" value="Unassembled WGS sequence"/>
</dbReference>
<keyword evidence="1" id="KW-0969">Cilium</keyword>
<protein>
    <submittedName>
        <fullName evidence="1">Flagellar biosynthesis protein FlgA</fullName>
    </submittedName>
</protein>
<name>A0ABY0HV87_CITAM</name>
<evidence type="ECO:0000313" key="2">
    <source>
        <dbReference type="Proteomes" id="UP000292985"/>
    </source>
</evidence>
<comment type="caution">
    <text evidence="1">The sequence shown here is derived from an EMBL/GenBank/DDBJ whole genome shotgun (WGS) entry which is preliminary data.</text>
</comment>
<evidence type="ECO:0000313" key="1">
    <source>
        <dbReference type="EMBL" id="RYT43909.1"/>
    </source>
</evidence>
<keyword evidence="1" id="KW-0282">Flagellum</keyword>
<sequence>MTKFSRQLKSHYARVIAGINAKWVAIYCVDGCVTRVESCHCENGGR</sequence>
<reference evidence="1 2" key="1">
    <citation type="journal article" date="2019" name="Science, e1252229">
        <title>Invertible promoters mediate bacterial phase variation, antibiotic resistance, and host adaptation in the gut.</title>
        <authorList>
            <person name="Jiang X."/>
            <person name="Hall A.B."/>
            <person name="Arthur T.D."/>
            <person name="Plichta D.R."/>
            <person name="Covington C.T."/>
            <person name="Poyet M."/>
            <person name="Crothers J."/>
            <person name="Moses P.L."/>
            <person name="Tolonen A.C."/>
            <person name="Vlamakis H."/>
            <person name="Alm E.J."/>
            <person name="Xavier R.J."/>
        </authorList>
    </citation>
    <scope>NUCLEOTIDE SEQUENCE [LARGE SCALE GENOMIC DNA]</scope>
    <source>
        <strain evidence="2">ca_0067</strain>
    </source>
</reference>
<organism evidence="1 2">
    <name type="scientific">Citrobacter amalonaticus</name>
    <dbReference type="NCBI Taxonomy" id="35703"/>
    <lineage>
        <taxon>Bacteria</taxon>
        <taxon>Pseudomonadati</taxon>
        <taxon>Pseudomonadota</taxon>
        <taxon>Gammaproteobacteria</taxon>
        <taxon>Enterobacterales</taxon>
        <taxon>Enterobacteriaceae</taxon>
        <taxon>Citrobacter</taxon>
    </lineage>
</organism>
<keyword evidence="2" id="KW-1185">Reference proteome</keyword>
<proteinExistence type="predicted"/>
<dbReference type="EMBL" id="RCYA01000004">
    <property type="protein sequence ID" value="RYT43909.1"/>
    <property type="molecule type" value="Genomic_DNA"/>
</dbReference>
<accession>A0ABY0HV87</accession>
<gene>
    <name evidence="1" type="ORF">EAJ18_12660</name>
</gene>
<keyword evidence="1" id="KW-0966">Cell projection</keyword>